<dbReference type="AlphaFoldDB" id="A0A016QTB0"/>
<dbReference type="OrthoDB" id="9781670at2"/>
<dbReference type="Pfam" id="PF07508">
    <property type="entry name" value="Recombinase"/>
    <property type="match status" value="1"/>
</dbReference>
<dbReference type="GO" id="GO:0000150">
    <property type="term" value="F:DNA strand exchange activity"/>
    <property type="evidence" value="ECO:0007669"/>
    <property type="project" value="InterPro"/>
</dbReference>
<dbReference type="InterPro" id="IPR038109">
    <property type="entry name" value="DNA_bind_recomb_sf"/>
</dbReference>
<dbReference type="InterPro" id="IPR006119">
    <property type="entry name" value="Resolv_N"/>
</dbReference>
<dbReference type="Pfam" id="PF00239">
    <property type="entry name" value="Resolvase"/>
    <property type="match status" value="1"/>
</dbReference>
<dbReference type="PATRIC" id="fig|1476583.3.peg.692"/>
<dbReference type="STRING" id="1476583.DEIPH_ctg011orf0065"/>
<feature type="domain" description="Resolvase/invertase-type recombinase catalytic" evidence="1">
    <location>
        <begin position="2"/>
        <end position="148"/>
    </location>
</feature>
<dbReference type="Gene3D" id="3.40.50.1390">
    <property type="entry name" value="Resolvase, N-terminal catalytic domain"/>
    <property type="match status" value="1"/>
</dbReference>
<organism evidence="2 3">
    <name type="scientific">Deinococcus phoenicis</name>
    <dbReference type="NCBI Taxonomy" id="1476583"/>
    <lineage>
        <taxon>Bacteria</taxon>
        <taxon>Thermotogati</taxon>
        <taxon>Deinococcota</taxon>
        <taxon>Deinococci</taxon>
        <taxon>Deinococcales</taxon>
        <taxon>Deinococcaceae</taxon>
        <taxon>Deinococcus</taxon>
    </lineage>
</organism>
<dbReference type="CDD" id="cd03768">
    <property type="entry name" value="SR_ResInv"/>
    <property type="match status" value="1"/>
</dbReference>
<dbReference type="PANTHER" id="PTHR30461:SF23">
    <property type="entry name" value="DNA RECOMBINASE-RELATED"/>
    <property type="match status" value="1"/>
</dbReference>
<dbReference type="EMBL" id="JHAC01000011">
    <property type="protein sequence ID" value="EYB69097.1"/>
    <property type="molecule type" value="Genomic_DNA"/>
</dbReference>
<gene>
    <name evidence="2" type="ORF">DEIPH_ctg011orf0065</name>
</gene>
<reference evidence="2 3" key="1">
    <citation type="submission" date="2014-03" db="EMBL/GenBank/DDBJ databases">
        <title>Draft genome sequence of Deinococcus phoenicis 1P10ME.</title>
        <authorList>
            <person name="Stepanov V.G."/>
            <person name="Vaishampayan P."/>
            <person name="Venkateswaran K."/>
            <person name="Fox G.E."/>
        </authorList>
    </citation>
    <scope>NUCLEOTIDE SEQUENCE [LARGE SCALE GENOMIC DNA]</scope>
    <source>
        <strain evidence="2 3">1P10ME</strain>
    </source>
</reference>
<evidence type="ECO:0000259" key="1">
    <source>
        <dbReference type="PROSITE" id="PS51736"/>
    </source>
</evidence>
<sequence length="466" mass="51183">MTARLYSRVSSRTQVTDGFSLPAQRAKLQAWADYQGLTPVQHYEDAGLSGKRDDRPGLAALLLDLQPGDVVATYSLSRLARGGAVQLLGIVRDIRDRGARLVFLAESIDTDTPTGRLMLTILAALAELEIEQTRERTEMGRTEAASQGIYPHGRVGLPTGWTKDEAGRLVEEPAESAVVRLALAQGQQAYHLTATQFNDQGIKTRWGGKWSATQIRRIVQFEGYWTGELVYRAASRPDEPEQHVTIPAPALVSREVWEAAQRDRTHNHPHRQPDQFPLTGHLRCGCGARLTGKSNQAAGYQRRPIYLCHPTLRKTPKCGTNSKASRHYGPAEELNHNARAALAAHLCSPNDPARIADLYRAAPAADPHAAERQDITRKLEALVDLYLEQMIDRATYEARRATLTARLAQLQPVPPAPPAEMPDLAAVAEAILTVPNAELAELLDIYQVEFLALGGTEVRVVGLTPP</sequence>
<dbReference type="RefSeq" id="WP_051517117.1">
    <property type="nucleotide sequence ID" value="NZ_JHAC01000011.1"/>
</dbReference>
<dbReference type="InterPro" id="IPR036162">
    <property type="entry name" value="Resolvase-like_N_sf"/>
</dbReference>
<dbReference type="SMART" id="SM00857">
    <property type="entry name" value="Resolvase"/>
    <property type="match status" value="1"/>
</dbReference>
<keyword evidence="3" id="KW-1185">Reference proteome</keyword>
<dbReference type="Gene3D" id="3.90.1750.20">
    <property type="entry name" value="Putative Large Serine Recombinase, Chain B, Domain 2"/>
    <property type="match status" value="1"/>
</dbReference>
<proteinExistence type="predicted"/>
<dbReference type="InterPro" id="IPR011109">
    <property type="entry name" value="DNA_bind_recombinase_dom"/>
</dbReference>
<dbReference type="GO" id="GO:0003677">
    <property type="term" value="F:DNA binding"/>
    <property type="evidence" value="ECO:0007669"/>
    <property type="project" value="InterPro"/>
</dbReference>
<dbReference type="eggNOG" id="COG1961">
    <property type="taxonomic scope" value="Bacteria"/>
</dbReference>
<dbReference type="PROSITE" id="PS51736">
    <property type="entry name" value="RECOMBINASES_3"/>
    <property type="match status" value="1"/>
</dbReference>
<name>A0A016QTB0_9DEIO</name>
<dbReference type="SUPFAM" id="SSF53041">
    <property type="entry name" value="Resolvase-like"/>
    <property type="match status" value="1"/>
</dbReference>
<comment type="caution">
    <text evidence="2">The sequence shown here is derived from an EMBL/GenBank/DDBJ whole genome shotgun (WGS) entry which is preliminary data.</text>
</comment>
<evidence type="ECO:0000313" key="2">
    <source>
        <dbReference type="EMBL" id="EYB69097.1"/>
    </source>
</evidence>
<evidence type="ECO:0000313" key="3">
    <source>
        <dbReference type="Proteomes" id="UP000020492"/>
    </source>
</evidence>
<dbReference type="PANTHER" id="PTHR30461">
    <property type="entry name" value="DNA-INVERTASE FROM LAMBDOID PROPHAGE"/>
    <property type="match status" value="1"/>
</dbReference>
<accession>A0A016QTB0</accession>
<dbReference type="Proteomes" id="UP000020492">
    <property type="component" value="Unassembled WGS sequence"/>
</dbReference>
<dbReference type="InterPro" id="IPR050639">
    <property type="entry name" value="SSR_resolvase"/>
</dbReference>
<protein>
    <recommendedName>
        <fullName evidence="1">Resolvase/invertase-type recombinase catalytic domain-containing protein</fullName>
    </recommendedName>
</protein>